<dbReference type="FunFam" id="3.40.50.300:FF:000702">
    <property type="entry name" value="ABC transporter (Adp1)"/>
    <property type="match status" value="1"/>
</dbReference>
<evidence type="ECO:0000256" key="9">
    <source>
        <dbReference type="ARBA" id="ARBA00022989"/>
    </source>
</evidence>
<dbReference type="Gene3D" id="3.40.50.300">
    <property type="entry name" value="P-loop containing nucleotide triphosphate hydrolases"/>
    <property type="match status" value="1"/>
</dbReference>
<dbReference type="EMBL" id="JARJCW010000081">
    <property type="protein sequence ID" value="KAJ7196770.1"/>
    <property type="molecule type" value="Genomic_DNA"/>
</dbReference>
<organism evidence="15 16">
    <name type="scientific">Mycena pura</name>
    <dbReference type="NCBI Taxonomy" id="153505"/>
    <lineage>
        <taxon>Eukaryota</taxon>
        <taxon>Fungi</taxon>
        <taxon>Dikarya</taxon>
        <taxon>Basidiomycota</taxon>
        <taxon>Agaricomycotina</taxon>
        <taxon>Agaricomycetes</taxon>
        <taxon>Agaricomycetidae</taxon>
        <taxon>Agaricales</taxon>
        <taxon>Marasmiineae</taxon>
        <taxon>Mycenaceae</taxon>
        <taxon>Mycena</taxon>
    </lineage>
</organism>
<dbReference type="PANTHER" id="PTHR48041">
    <property type="entry name" value="ABC TRANSPORTER G FAMILY MEMBER 28"/>
    <property type="match status" value="1"/>
</dbReference>
<dbReference type="PROSITE" id="PS00022">
    <property type="entry name" value="EGF_1"/>
    <property type="match status" value="1"/>
</dbReference>
<dbReference type="GO" id="GO:0140359">
    <property type="term" value="F:ABC-type transporter activity"/>
    <property type="evidence" value="ECO:0007669"/>
    <property type="project" value="InterPro"/>
</dbReference>
<evidence type="ECO:0000256" key="3">
    <source>
        <dbReference type="ARBA" id="ARBA00022448"/>
    </source>
</evidence>
<feature type="domain" description="ABC transporter" evidence="14">
    <location>
        <begin position="324"/>
        <end position="564"/>
    </location>
</feature>
<evidence type="ECO:0000256" key="7">
    <source>
        <dbReference type="ARBA" id="ARBA00022824"/>
    </source>
</evidence>
<keyword evidence="10 13" id="KW-0472">Membrane</keyword>
<evidence type="ECO:0000256" key="12">
    <source>
        <dbReference type="SAM" id="MobiDB-lite"/>
    </source>
</evidence>
<evidence type="ECO:0000256" key="8">
    <source>
        <dbReference type="ARBA" id="ARBA00022840"/>
    </source>
</evidence>
<keyword evidence="5" id="KW-0732">Signal</keyword>
<dbReference type="InterPro" id="IPR000742">
    <property type="entry name" value="EGF"/>
</dbReference>
<dbReference type="PROSITE" id="PS50893">
    <property type="entry name" value="ABC_TRANSPORTER_2"/>
    <property type="match status" value="1"/>
</dbReference>
<dbReference type="GO" id="GO:0005789">
    <property type="term" value="C:endoplasmic reticulum membrane"/>
    <property type="evidence" value="ECO:0007669"/>
    <property type="project" value="UniProtKB-SubCell"/>
</dbReference>
<keyword evidence="9 13" id="KW-1133">Transmembrane helix</keyword>
<dbReference type="AlphaFoldDB" id="A0AAD6V0L5"/>
<evidence type="ECO:0000256" key="2">
    <source>
        <dbReference type="ARBA" id="ARBA00005814"/>
    </source>
</evidence>
<keyword evidence="4 13" id="KW-0812">Transmembrane</keyword>
<dbReference type="InterPro" id="IPR027417">
    <property type="entry name" value="P-loop_NTPase"/>
</dbReference>
<accession>A0AAD6V0L5</accession>
<feature type="transmembrane region" description="Helical" evidence="13">
    <location>
        <begin position="918"/>
        <end position="938"/>
    </location>
</feature>
<evidence type="ECO:0000256" key="5">
    <source>
        <dbReference type="ARBA" id="ARBA00022729"/>
    </source>
</evidence>
<dbReference type="GO" id="GO:0016887">
    <property type="term" value="F:ATP hydrolysis activity"/>
    <property type="evidence" value="ECO:0007669"/>
    <property type="project" value="InterPro"/>
</dbReference>
<dbReference type="InterPro" id="IPR003439">
    <property type="entry name" value="ABC_transporter-like_ATP-bd"/>
</dbReference>
<keyword evidence="11" id="KW-0325">Glycoprotein</keyword>
<feature type="transmembrane region" description="Helical" evidence="13">
    <location>
        <begin position="892"/>
        <end position="911"/>
    </location>
</feature>
<evidence type="ECO:0000256" key="4">
    <source>
        <dbReference type="ARBA" id="ARBA00022692"/>
    </source>
</evidence>
<sequence>MLPVFACGQFGLCNEYDGQCKCPAGWGGVDCLIPQCDSLADGDQRRLREEGKSCECKEGWGGINCNVCQINQACAGFPLVGAPASDDEEINPDDMRCYTGGETVFNNHQMCNVTSLDRKIIDQVGESRPVQVTFSCDSPSETCSFQFWVDEVESFYCALDKCSSSAKIGYDVNTTTYACERIKCSCVPGRFICGEDGSINIDDFLKEEIKGPAQFSCETGSGCKFEEPAMNDLINSVFGDPYITLNCAGGECLHFSQVPGYIRPPKPDNTRWVALSAAGAGLIVLITSTVLWYAGRASGGEFGQIRLPDDEQARLMKDHVPATLHFTNISYTLGSRVLLDNISGTVKPGQVCAIMGASGAGKSTLLDILARKAKRGAVSGTTYVNGREVADVQFKAVSGFVDQEDTLMSTLTVYETVLYSALLRLPRDMSLEAKKFRTLETMNELGILGIKDSRIGGVGQRSISGGEKRRVSIACELVTSPSILFLDEPTSGLDAYNAFNVVESLVSLARDYNRTVIFTIHQPRSNIVALFDHLILLASGKLVYSGDFSKCQAYFAGIGEPCPPGFNIADFLIDMTMHATLDERSNSSPTLEPVSPTEDLGDEERGLLRQAPVPLSVRSRGSMSPDNNDTERTQSSSTASSLGGNFLKRKTSQLFEAVSLSSSHKKPNAPLPPKLAALVDMYAASTIARQIKEDGEALRRASESAGAGELPDVAVETALLRGRKRAAYGTQFRILSGRAFKNLYRDPALLTAHYLSSITLALICGLFFHDVTNDISGFQNRLGLFFFTLALFGFSCLSSLGLFANERILFIRERANGYYSTITYFSSKVLFDILPLRVVPPIMFGGIVYGLVGLVPTVVSFWKFMLILVLFNLTTAMVVLFLSIAIASTSVAGLAGTLVMLFNLMFTGLLINRESVPVAFQWLHTISFFHAAFEALAVNELRYLHLTETKYGVELDVPAAVILSTFGLRSQSFWWPNTALLGIFFAVLTAASYLTLQLFVKEKR</sequence>
<comment type="caution">
    <text evidence="15">The sequence shown here is derived from an EMBL/GenBank/DDBJ whole genome shotgun (WGS) entry which is preliminary data.</text>
</comment>
<comment type="subcellular location">
    <subcellularLocation>
        <location evidence="1">Endoplasmic reticulum membrane</location>
        <topology evidence="1">Multi-pass membrane protein</topology>
    </subcellularLocation>
</comment>
<dbReference type="InterPro" id="IPR043926">
    <property type="entry name" value="ABCG_dom"/>
</dbReference>
<dbReference type="InterPro" id="IPR050352">
    <property type="entry name" value="ABCG_transporters"/>
</dbReference>
<dbReference type="InterPro" id="IPR013525">
    <property type="entry name" value="ABC2_TM"/>
</dbReference>
<evidence type="ECO:0000256" key="6">
    <source>
        <dbReference type="ARBA" id="ARBA00022741"/>
    </source>
</evidence>
<feature type="region of interest" description="Disordered" evidence="12">
    <location>
        <begin position="583"/>
        <end position="644"/>
    </location>
</feature>
<feature type="transmembrane region" description="Helical" evidence="13">
    <location>
        <begin position="781"/>
        <end position="804"/>
    </location>
</feature>
<feature type="transmembrane region" description="Helical" evidence="13">
    <location>
        <begin position="748"/>
        <end position="769"/>
    </location>
</feature>
<keyword evidence="3" id="KW-0813">Transport</keyword>
<evidence type="ECO:0000313" key="15">
    <source>
        <dbReference type="EMBL" id="KAJ7196770.1"/>
    </source>
</evidence>
<feature type="transmembrane region" description="Helical" evidence="13">
    <location>
        <begin position="979"/>
        <end position="1000"/>
    </location>
</feature>
<dbReference type="SUPFAM" id="SSF52540">
    <property type="entry name" value="P-loop containing nucleoside triphosphate hydrolases"/>
    <property type="match status" value="1"/>
</dbReference>
<dbReference type="Pfam" id="PF19055">
    <property type="entry name" value="ABC2_membrane_7"/>
    <property type="match status" value="1"/>
</dbReference>
<evidence type="ECO:0000256" key="1">
    <source>
        <dbReference type="ARBA" id="ARBA00004477"/>
    </source>
</evidence>
<dbReference type="PROSITE" id="PS00211">
    <property type="entry name" value="ABC_TRANSPORTER_1"/>
    <property type="match status" value="1"/>
</dbReference>
<dbReference type="InterPro" id="IPR003593">
    <property type="entry name" value="AAA+_ATPase"/>
</dbReference>
<proteinExistence type="inferred from homology"/>
<protein>
    <recommendedName>
        <fullName evidence="14">ABC transporter domain-containing protein</fullName>
    </recommendedName>
</protein>
<gene>
    <name evidence="15" type="ORF">GGX14DRAFT_671824</name>
</gene>
<keyword evidence="7" id="KW-0256">Endoplasmic reticulum</keyword>
<dbReference type="Pfam" id="PF01061">
    <property type="entry name" value="ABC2_membrane"/>
    <property type="match status" value="1"/>
</dbReference>
<dbReference type="Pfam" id="PF00005">
    <property type="entry name" value="ABC_tran"/>
    <property type="match status" value="1"/>
</dbReference>
<dbReference type="SMART" id="SM00382">
    <property type="entry name" value="AAA"/>
    <property type="match status" value="1"/>
</dbReference>
<evidence type="ECO:0000256" key="10">
    <source>
        <dbReference type="ARBA" id="ARBA00023136"/>
    </source>
</evidence>
<feature type="compositionally biased region" description="Polar residues" evidence="12">
    <location>
        <begin position="619"/>
        <end position="643"/>
    </location>
</feature>
<evidence type="ECO:0000313" key="16">
    <source>
        <dbReference type="Proteomes" id="UP001219525"/>
    </source>
</evidence>
<comment type="similarity">
    <text evidence="2">Belongs to the ABC transporter superfamily. ABCG family. Eye pigment precursor importer (TC 3.A.1.204) subfamily.</text>
</comment>
<keyword evidence="8" id="KW-0067">ATP-binding</keyword>
<keyword evidence="16" id="KW-1185">Reference proteome</keyword>
<feature type="transmembrane region" description="Helical" evidence="13">
    <location>
        <begin position="866"/>
        <end position="886"/>
    </location>
</feature>
<dbReference type="InterPro" id="IPR017871">
    <property type="entry name" value="ABC_transporter-like_CS"/>
</dbReference>
<feature type="transmembrane region" description="Helical" evidence="13">
    <location>
        <begin position="842"/>
        <end position="859"/>
    </location>
</feature>
<keyword evidence="6" id="KW-0547">Nucleotide-binding</keyword>
<name>A0AAD6V0L5_9AGAR</name>
<dbReference type="Proteomes" id="UP001219525">
    <property type="component" value="Unassembled WGS sequence"/>
</dbReference>
<dbReference type="GO" id="GO:0005524">
    <property type="term" value="F:ATP binding"/>
    <property type="evidence" value="ECO:0007669"/>
    <property type="project" value="UniProtKB-KW"/>
</dbReference>
<dbReference type="PANTHER" id="PTHR48041:SF2">
    <property type="entry name" value="ATP-DEPENDENT PERMEASE-RELATED"/>
    <property type="match status" value="1"/>
</dbReference>
<reference evidence="15" key="1">
    <citation type="submission" date="2023-03" db="EMBL/GenBank/DDBJ databases">
        <title>Massive genome expansion in bonnet fungi (Mycena s.s.) driven by repeated elements and novel gene families across ecological guilds.</title>
        <authorList>
            <consortium name="Lawrence Berkeley National Laboratory"/>
            <person name="Harder C.B."/>
            <person name="Miyauchi S."/>
            <person name="Viragh M."/>
            <person name="Kuo A."/>
            <person name="Thoen E."/>
            <person name="Andreopoulos B."/>
            <person name="Lu D."/>
            <person name="Skrede I."/>
            <person name="Drula E."/>
            <person name="Henrissat B."/>
            <person name="Morin E."/>
            <person name="Kohler A."/>
            <person name="Barry K."/>
            <person name="LaButti K."/>
            <person name="Morin E."/>
            <person name="Salamov A."/>
            <person name="Lipzen A."/>
            <person name="Mereny Z."/>
            <person name="Hegedus B."/>
            <person name="Baldrian P."/>
            <person name="Stursova M."/>
            <person name="Weitz H."/>
            <person name="Taylor A."/>
            <person name="Grigoriev I.V."/>
            <person name="Nagy L.G."/>
            <person name="Martin F."/>
            <person name="Kauserud H."/>
        </authorList>
    </citation>
    <scope>NUCLEOTIDE SEQUENCE</scope>
    <source>
        <strain evidence="15">9144</strain>
    </source>
</reference>
<evidence type="ECO:0000256" key="13">
    <source>
        <dbReference type="SAM" id="Phobius"/>
    </source>
</evidence>
<evidence type="ECO:0000256" key="11">
    <source>
        <dbReference type="ARBA" id="ARBA00023180"/>
    </source>
</evidence>
<dbReference type="CDD" id="cd03213">
    <property type="entry name" value="ABCG_EPDR"/>
    <property type="match status" value="1"/>
</dbReference>
<evidence type="ECO:0000259" key="14">
    <source>
        <dbReference type="PROSITE" id="PS50893"/>
    </source>
</evidence>